<evidence type="ECO:0000256" key="8">
    <source>
        <dbReference type="ARBA" id="ARBA00022840"/>
    </source>
</evidence>
<keyword evidence="10" id="KW-0812">Transmembrane</keyword>
<dbReference type="GO" id="GO:0016020">
    <property type="term" value="C:membrane"/>
    <property type="evidence" value="ECO:0007669"/>
    <property type="project" value="UniProtKB-SubCell"/>
</dbReference>
<organism evidence="13 14">
    <name type="scientific">Desulfuribacillus alkaliarsenatis</name>
    <dbReference type="NCBI Taxonomy" id="766136"/>
    <lineage>
        <taxon>Bacteria</taxon>
        <taxon>Bacillati</taxon>
        <taxon>Bacillota</taxon>
        <taxon>Desulfuribacillia</taxon>
        <taxon>Desulfuribacillales</taxon>
        <taxon>Desulfuribacillaceae</taxon>
        <taxon>Desulfuribacillus</taxon>
    </lineage>
</organism>
<comment type="caution">
    <text evidence="13">The sequence shown here is derived from an EMBL/GenBank/DDBJ whole genome shotgun (WGS) entry which is preliminary data.</text>
</comment>
<dbReference type="EC" id="2.7.13.3" evidence="3"/>
<keyword evidence="9" id="KW-0902">Two-component regulatory system</keyword>
<feature type="transmembrane region" description="Helical" evidence="10">
    <location>
        <begin position="20"/>
        <end position="39"/>
    </location>
</feature>
<dbReference type="InterPro" id="IPR017204">
    <property type="entry name" value="Sig_transdc_His_kin_STH3221"/>
</dbReference>
<sequence length="489" mass="55322">MWNKYLIRVSGFLTNLSLHMKILGITVGFIVLFGLGVTFEMRNIVYNTMLEELDKQGNTISMNLAARSADLVLTNNVFELHQLLRHTIENTESVRYAFIVNSNNEVVVHTFLRGFPTDLKDVHYPYVSTQVQKALLDVESNIIHDFAAPIIDGKAGFVRIGFDESAVYESINIVTRTIMQTTLAMILVGILAAYILAYVISRPITNLVDATKRFSSGDYDHRVDVTTNDDVGKLGNAFNEMGEILEVKEVENMSLLLELEKKEQVRKTLLKKVITAQELERKRISRELHDETGQLLSSLMLHLRHIKDSGTSEEFDTNIENMRQVISKTINEVKRLSQQLRPSVLDDMGLISAIERVIIDYREVLGIDIDLVVHGETSEQRITSEIEIAVYRILQEALTNIYKYAKAENVSVILNFRQKSLQMIIEDDGVGFDSQTVLNSKASEKQLGIYGMKERAELLDGTYEIESNVGVGTTIYVTIPIIYEGKEMS</sequence>
<keyword evidence="8" id="KW-0067">ATP-binding</keyword>
<keyword evidence="7" id="KW-0418">Kinase</keyword>
<feature type="transmembrane region" description="Helical" evidence="10">
    <location>
        <begin position="182"/>
        <end position="200"/>
    </location>
</feature>
<evidence type="ECO:0000313" key="13">
    <source>
        <dbReference type="EMBL" id="OEF96472.1"/>
    </source>
</evidence>
<evidence type="ECO:0000256" key="9">
    <source>
        <dbReference type="ARBA" id="ARBA00023012"/>
    </source>
</evidence>
<proteinExistence type="predicted"/>
<dbReference type="GO" id="GO:0005524">
    <property type="term" value="F:ATP binding"/>
    <property type="evidence" value="ECO:0007669"/>
    <property type="project" value="UniProtKB-KW"/>
</dbReference>
<dbReference type="PANTHER" id="PTHR24421">
    <property type="entry name" value="NITRATE/NITRITE SENSOR PROTEIN NARX-RELATED"/>
    <property type="match status" value="1"/>
</dbReference>
<dbReference type="SMART" id="SM00304">
    <property type="entry name" value="HAMP"/>
    <property type="match status" value="1"/>
</dbReference>
<keyword evidence="5" id="KW-0808">Transferase</keyword>
<dbReference type="Gene3D" id="1.20.5.1930">
    <property type="match status" value="1"/>
</dbReference>
<evidence type="ECO:0000256" key="4">
    <source>
        <dbReference type="ARBA" id="ARBA00022553"/>
    </source>
</evidence>
<dbReference type="PROSITE" id="PS50885">
    <property type="entry name" value="HAMP"/>
    <property type="match status" value="1"/>
</dbReference>
<evidence type="ECO:0000313" key="14">
    <source>
        <dbReference type="Proteomes" id="UP000094296"/>
    </source>
</evidence>
<evidence type="ECO:0000259" key="11">
    <source>
        <dbReference type="PROSITE" id="PS50109"/>
    </source>
</evidence>
<dbReference type="InterPro" id="IPR005467">
    <property type="entry name" value="His_kinase_dom"/>
</dbReference>
<comment type="catalytic activity">
    <reaction evidence="1">
        <text>ATP + protein L-histidine = ADP + protein N-phospho-L-histidine.</text>
        <dbReference type="EC" id="2.7.13.3"/>
    </reaction>
</comment>
<feature type="domain" description="HAMP" evidence="12">
    <location>
        <begin position="198"/>
        <end position="250"/>
    </location>
</feature>
<dbReference type="GO" id="GO:0046983">
    <property type="term" value="F:protein dimerization activity"/>
    <property type="evidence" value="ECO:0007669"/>
    <property type="project" value="InterPro"/>
</dbReference>
<keyword evidence="4" id="KW-0597">Phosphoprotein</keyword>
<dbReference type="Gene3D" id="3.30.565.10">
    <property type="entry name" value="Histidine kinase-like ATPase, C-terminal domain"/>
    <property type="match status" value="1"/>
</dbReference>
<dbReference type="SMART" id="SM00387">
    <property type="entry name" value="HATPase_c"/>
    <property type="match status" value="1"/>
</dbReference>
<dbReference type="AlphaFoldDB" id="A0A1E5G0N3"/>
<dbReference type="PIRSF" id="PIRSF037433">
    <property type="entry name" value="STHK_STH3221_prd"/>
    <property type="match status" value="1"/>
</dbReference>
<dbReference type="InterPro" id="IPR003594">
    <property type="entry name" value="HATPase_dom"/>
</dbReference>
<dbReference type="Proteomes" id="UP000094296">
    <property type="component" value="Unassembled WGS sequence"/>
</dbReference>
<keyword evidence="10" id="KW-1133">Transmembrane helix</keyword>
<dbReference type="GO" id="GO:0000155">
    <property type="term" value="F:phosphorelay sensor kinase activity"/>
    <property type="evidence" value="ECO:0007669"/>
    <property type="project" value="InterPro"/>
</dbReference>
<evidence type="ECO:0000256" key="5">
    <source>
        <dbReference type="ARBA" id="ARBA00022679"/>
    </source>
</evidence>
<evidence type="ECO:0000256" key="7">
    <source>
        <dbReference type="ARBA" id="ARBA00022777"/>
    </source>
</evidence>
<dbReference type="Pfam" id="PF00672">
    <property type="entry name" value="HAMP"/>
    <property type="match status" value="1"/>
</dbReference>
<keyword evidence="6" id="KW-0547">Nucleotide-binding</keyword>
<dbReference type="Gene3D" id="6.10.340.10">
    <property type="match status" value="1"/>
</dbReference>
<dbReference type="PANTHER" id="PTHR24421:SF10">
    <property type="entry name" value="NITRATE_NITRITE SENSOR PROTEIN NARQ"/>
    <property type="match status" value="1"/>
</dbReference>
<keyword evidence="10" id="KW-0472">Membrane</keyword>
<dbReference type="OrthoDB" id="9760839at2"/>
<dbReference type="PROSITE" id="PS50109">
    <property type="entry name" value="HIS_KIN"/>
    <property type="match status" value="1"/>
</dbReference>
<feature type="domain" description="Histidine kinase" evidence="11">
    <location>
        <begin position="283"/>
        <end position="483"/>
    </location>
</feature>
<dbReference type="CDD" id="cd06225">
    <property type="entry name" value="HAMP"/>
    <property type="match status" value="1"/>
</dbReference>
<dbReference type="SUPFAM" id="SSF55874">
    <property type="entry name" value="ATPase domain of HSP90 chaperone/DNA topoisomerase II/histidine kinase"/>
    <property type="match status" value="1"/>
</dbReference>
<evidence type="ECO:0000256" key="6">
    <source>
        <dbReference type="ARBA" id="ARBA00022741"/>
    </source>
</evidence>
<evidence type="ECO:0000256" key="2">
    <source>
        <dbReference type="ARBA" id="ARBA00004370"/>
    </source>
</evidence>
<comment type="subcellular location">
    <subcellularLocation>
        <location evidence="2">Membrane</location>
    </subcellularLocation>
</comment>
<name>A0A1E5G0N3_9FIRM</name>
<evidence type="ECO:0000256" key="1">
    <source>
        <dbReference type="ARBA" id="ARBA00000085"/>
    </source>
</evidence>
<dbReference type="SUPFAM" id="SSF158472">
    <property type="entry name" value="HAMP domain-like"/>
    <property type="match status" value="1"/>
</dbReference>
<accession>A0A1E5G0N3</accession>
<dbReference type="RefSeq" id="WP_069643481.1">
    <property type="nucleotide sequence ID" value="NZ_MIJE01000031.1"/>
</dbReference>
<dbReference type="Pfam" id="PF07730">
    <property type="entry name" value="HisKA_3"/>
    <property type="match status" value="1"/>
</dbReference>
<dbReference type="InterPro" id="IPR003660">
    <property type="entry name" value="HAMP_dom"/>
</dbReference>
<protein>
    <recommendedName>
        <fullName evidence="3">histidine kinase</fullName>
        <ecNumber evidence="3">2.7.13.3</ecNumber>
    </recommendedName>
</protein>
<dbReference type="STRING" id="766136.BHF68_07385"/>
<gene>
    <name evidence="13" type="ORF">BHF68_07385</name>
</gene>
<dbReference type="InterPro" id="IPR011712">
    <property type="entry name" value="Sig_transdc_His_kin_sub3_dim/P"/>
</dbReference>
<dbReference type="InterPro" id="IPR050482">
    <property type="entry name" value="Sensor_HK_TwoCompSys"/>
</dbReference>
<evidence type="ECO:0000256" key="3">
    <source>
        <dbReference type="ARBA" id="ARBA00012438"/>
    </source>
</evidence>
<dbReference type="InterPro" id="IPR036890">
    <property type="entry name" value="HATPase_C_sf"/>
</dbReference>
<evidence type="ECO:0000259" key="12">
    <source>
        <dbReference type="PROSITE" id="PS50885"/>
    </source>
</evidence>
<dbReference type="EMBL" id="MIJE01000031">
    <property type="protein sequence ID" value="OEF96472.1"/>
    <property type="molecule type" value="Genomic_DNA"/>
</dbReference>
<evidence type="ECO:0000256" key="10">
    <source>
        <dbReference type="SAM" id="Phobius"/>
    </source>
</evidence>
<reference evidence="13 14" key="1">
    <citation type="submission" date="2016-09" db="EMBL/GenBank/DDBJ databases">
        <title>Draft genome sequence for the type strain of Desulfuribacillus alkaliarsenatis AHT28, an obligately anaerobic, sulfidogenic bacterium isolated from Russian soda lake sediments.</title>
        <authorList>
            <person name="Abin C.A."/>
            <person name="Hollibaugh J.T."/>
        </authorList>
    </citation>
    <scope>NUCLEOTIDE SEQUENCE [LARGE SCALE GENOMIC DNA]</scope>
    <source>
        <strain evidence="13 14">AHT28</strain>
    </source>
</reference>
<dbReference type="CDD" id="cd16917">
    <property type="entry name" value="HATPase_UhpB-NarQ-NarX-like"/>
    <property type="match status" value="1"/>
</dbReference>
<keyword evidence="14" id="KW-1185">Reference proteome</keyword>
<dbReference type="Pfam" id="PF02518">
    <property type="entry name" value="HATPase_c"/>
    <property type="match status" value="1"/>
</dbReference>